<sequence>MEATPSEGLATAAGNFEKPRKKVLGRTVAGRGQEEDEAGLLGERPTEREAEAGIVAAIAAGELVEETGAMQWPPRGRDKITALSTLRAESTQSSPSLMSSSDENPRPAPVAGVDGPTPPGKPIKVEREADRRGRADAAVQEAGVADEAAPESSTSVSDRIFEMLPAGEQKLWHSHAYEVKSGVLIPPGMPEVMQRQELKGLAKTYGKFWCTWQVDRGDRLPLGAPALMMSPQEVQMAMAEPELVKSRDDKYKVSSEGIKESRKEMAEPLRVNPNADYWRLNGKGFAVDVVQKDIKAPALGSL</sequence>
<evidence type="ECO:0000256" key="2">
    <source>
        <dbReference type="SAM" id="MobiDB-lite"/>
    </source>
</evidence>
<comment type="similarity">
    <text evidence="1">Belongs to the OBAP family.</text>
</comment>
<feature type="compositionally biased region" description="Low complexity" evidence="2">
    <location>
        <begin position="90"/>
        <end position="101"/>
    </location>
</feature>
<evidence type="ECO:0008006" key="5">
    <source>
        <dbReference type="Google" id="ProtNLM"/>
    </source>
</evidence>
<reference evidence="3 4" key="1">
    <citation type="journal article" date="2014" name="Agronomy (Basel)">
        <title>A Draft Genome Sequence for Ensete ventricosum, the Drought-Tolerant Tree Against Hunger.</title>
        <authorList>
            <person name="Harrison J."/>
            <person name="Moore K.A."/>
            <person name="Paszkiewicz K."/>
            <person name="Jones T."/>
            <person name="Grant M."/>
            <person name="Ambacheew D."/>
            <person name="Muzemil S."/>
            <person name="Studholme D.J."/>
        </authorList>
    </citation>
    <scope>NUCLEOTIDE SEQUENCE [LARGE SCALE GENOMIC DNA]</scope>
</reference>
<dbReference type="Proteomes" id="UP000287651">
    <property type="component" value="Unassembled WGS sequence"/>
</dbReference>
<dbReference type="Pfam" id="PF06884">
    <property type="entry name" value="DUF1264"/>
    <property type="match status" value="1"/>
</dbReference>
<dbReference type="AlphaFoldDB" id="A0A427BAX5"/>
<dbReference type="PANTHER" id="PTHR31360">
    <property type="match status" value="1"/>
</dbReference>
<evidence type="ECO:0000313" key="3">
    <source>
        <dbReference type="EMBL" id="RRT85604.1"/>
    </source>
</evidence>
<dbReference type="EMBL" id="AMZH03000089">
    <property type="protein sequence ID" value="RRT85604.1"/>
    <property type="molecule type" value="Genomic_DNA"/>
</dbReference>
<accession>A0A427BAX5</accession>
<evidence type="ECO:0000256" key="1">
    <source>
        <dbReference type="ARBA" id="ARBA00009740"/>
    </source>
</evidence>
<feature type="region of interest" description="Disordered" evidence="2">
    <location>
        <begin position="1"/>
        <end position="48"/>
    </location>
</feature>
<proteinExistence type="inferred from homology"/>
<dbReference type="InterPro" id="IPR010686">
    <property type="entry name" value="OBAP-like"/>
</dbReference>
<evidence type="ECO:0000313" key="4">
    <source>
        <dbReference type="Proteomes" id="UP000287651"/>
    </source>
</evidence>
<feature type="compositionally biased region" description="Basic and acidic residues" evidence="2">
    <location>
        <begin position="123"/>
        <end position="135"/>
    </location>
</feature>
<gene>
    <name evidence="3" type="ORF">B296_00003899</name>
</gene>
<protein>
    <recommendedName>
        <fullName evidence="5">DUF1264 domain-containing protein</fullName>
    </recommendedName>
</protein>
<organism evidence="3 4">
    <name type="scientific">Ensete ventricosum</name>
    <name type="common">Abyssinian banana</name>
    <name type="synonym">Musa ensete</name>
    <dbReference type="NCBI Taxonomy" id="4639"/>
    <lineage>
        <taxon>Eukaryota</taxon>
        <taxon>Viridiplantae</taxon>
        <taxon>Streptophyta</taxon>
        <taxon>Embryophyta</taxon>
        <taxon>Tracheophyta</taxon>
        <taxon>Spermatophyta</taxon>
        <taxon>Magnoliopsida</taxon>
        <taxon>Liliopsida</taxon>
        <taxon>Zingiberales</taxon>
        <taxon>Musaceae</taxon>
        <taxon>Ensete</taxon>
    </lineage>
</organism>
<comment type="caution">
    <text evidence="3">The sequence shown here is derived from an EMBL/GenBank/DDBJ whole genome shotgun (WGS) entry which is preliminary data.</text>
</comment>
<dbReference type="PANTHER" id="PTHR31360:SF1">
    <property type="entry name" value="OIL BODY-ASSOCIATED PROTEIN 2A"/>
    <property type="match status" value="1"/>
</dbReference>
<name>A0A427BAX5_ENSVE</name>
<feature type="region of interest" description="Disordered" evidence="2">
    <location>
        <begin position="66"/>
        <end position="153"/>
    </location>
</feature>